<evidence type="ECO:0000313" key="13">
    <source>
        <dbReference type="Proteomes" id="UP000007879"/>
    </source>
</evidence>
<protein>
    <recommendedName>
        <fullName evidence="6">pyridoxal 5'-phosphate synthase</fullName>
        <ecNumber evidence="6">1.4.3.5</ecNumber>
    </recommendedName>
</protein>
<comment type="function">
    <text evidence="2">Catalyzes the oxidation of either pyridoxine 5'-phosphate (PNP) or pyridoxamine 5'-phosphate (PMP) into pyridoxal 5'-phosphate (PLP).</text>
</comment>
<feature type="domain" description="Pyridoxamine 5'-phosphate oxidase N-terminal" evidence="10">
    <location>
        <begin position="38"/>
        <end position="131"/>
    </location>
</feature>
<dbReference type="Gene3D" id="2.30.110.10">
    <property type="entry name" value="Electron Transport, Fmn-binding Protein, Chain A"/>
    <property type="match status" value="1"/>
</dbReference>
<dbReference type="InterPro" id="IPR019576">
    <property type="entry name" value="Pyridoxamine_oxidase_dimer_C"/>
</dbReference>
<dbReference type="GO" id="GO:0004733">
    <property type="term" value="F:pyridoxamine phosphate oxidase activity"/>
    <property type="evidence" value="ECO:0007669"/>
    <property type="project" value="UniProtKB-EC"/>
</dbReference>
<dbReference type="Proteomes" id="UP000007879">
    <property type="component" value="Unassembled WGS sequence"/>
</dbReference>
<comment type="pathway">
    <text evidence="3">Cofactor metabolism; pyridoxal 5'-phosphate salvage; pyridoxal 5'-phosphate from pyridoxamine 5'-phosphate: step 1/1.</text>
</comment>
<dbReference type="EnsemblMetazoa" id="Aqu2.1.41610_001">
    <property type="protein sequence ID" value="Aqu2.1.41610_001"/>
    <property type="gene ID" value="Aqu2.1.41610"/>
</dbReference>
<evidence type="ECO:0000256" key="2">
    <source>
        <dbReference type="ARBA" id="ARBA00003691"/>
    </source>
</evidence>
<keyword evidence="8" id="KW-0288">FMN</keyword>
<evidence type="ECO:0000256" key="9">
    <source>
        <dbReference type="ARBA" id="ARBA00023002"/>
    </source>
</evidence>
<dbReference type="NCBIfam" id="NF004231">
    <property type="entry name" value="PRK05679.1"/>
    <property type="match status" value="1"/>
</dbReference>
<keyword evidence="9" id="KW-0560">Oxidoreductase</keyword>
<evidence type="ECO:0000256" key="6">
    <source>
        <dbReference type="ARBA" id="ARBA00012801"/>
    </source>
</evidence>
<name>A0A1X7VP40_AMPQE</name>
<dbReference type="EC" id="1.4.3.5" evidence="6"/>
<gene>
    <name evidence="12" type="primary">105316423</name>
</gene>
<proteinExistence type="inferred from homology"/>
<evidence type="ECO:0000256" key="5">
    <source>
        <dbReference type="ARBA" id="ARBA00007301"/>
    </source>
</evidence>
<dbReference type="Pfam" id="PF10590">
    <property type="entry name" value="PNP_phzG_C"/>
    <property type="match status" value="1"/>
</dbReference>
<evidence type="ECO:0000259" key="10">
    <source>
        <dbReference type="Pfam" id="PF01243"/>
    </source>
</evidence>
<comment type="cofactor">
    <cofactor evidence="1">
        <name>FMN</name>
        <dbReference type="ChEBI" id="CHEBI:58210"/>
    </cofactor>
</comment>
<comment type="pathway">
    <text evidence="4">Cofactor metabolism; pyridoxal 5'-phosphate salvage; pyridoxal 5'-phosphate from pyridoxine 5'-phosphate: step 1/1.</text>
</comment>
<dbReference type="EnsemblMetazoa" id="XM_011411290.2">
    <property type="protein sequence ID" value="XP_011409592.1"/>
    <property type="gene ID" value="LOC105316423"/>
</dbReference>
<comment type="similarity">
    <text evidence="5">Belongs to the pyridoxamine 5'-phosphate oxidase family.</text>
</comment>
<dbReference type="InterPro" id="IPR012349">
    <property type="entry name" value="Split_barrel_FMN-bd"/>
</dbReference>
<dbReference type="SUPFAM" id="SSF50475">
    <property type="entry name" value="FMN-binding split barrel"/>
    <property type="match status" value="1"/>
</dbReference>
<feature type="domain" description="Pyridoxine 5'-phosphate oxidase dimerisation C-terminal" evidence="11">
    <location>
        <begin position="166"/>
        <end position="206"/>
    </location>
</feature>
<evidence type="ECO:0000256" key="7">
    <source>
        <dbReference type="ARBA" id="ARBA00022630"/>
    </source>
</evidence>
<reference evidence="12" key="2">
    <citation type="submission" date="2017-05" db="UniProtKB">
        <authorList>
            <consortium name="EnsemblMetazoa"/>
        </authorList>
    </citation>
    <scope>IDENTIFICATION</scope>
</reference>
<accession>A0A1X7VP40</accession>
<dbReference type="InterPro" id="IPR011576">
    <property type="entry name" value="Pyridox_Oxase_N"/>
</dbReference>
<evidence type="ECO:0000313" key="12">
    <source>
        <dbReference type="EnsemblMetazoa" id="Aqu2.1.41610_001"/>
    </source>
</evidence>
<dbReference type="KEGG" id="aqu:105316423"/>
<dbReference type="UniPathway" id="UPA01068">
    <property type="reaction ID" value="UER00304"/>
</dbReference>
<reference evidence="13" key="1">
    <citation type="journal article" date="2010" name="Nature">
        <title>The Amphimedon queenslandica genome and the evolution of animal complexity.</title>
        <authorList>
            <person name="Srivastava M."/>
            <person name="Simakov O."/>
            <person name="Chapman J."/>
            <person name="Fahey B."/>
            <person name="Gauthier M.E."/>
            <person name="Mitros T."/>
            <person name="Richards G.S."/>
            <person name="Conaco C."/>
            <person name="Dacre M."/>
            <person name="Hellsten U."/>
            <person name="Larroux C."/>
            <person name="Putnam N.H."/>
            <person name="Stanke M."/>
            <person name="Adamska M."/>
            <person name="Darling A."/>
            <person name="Degnan S.M."/>
            <person name="Oakley T.H."/>
            <person name="Plachetzki D.C."/>
            <person name="Zhai Y."/>
            <person name="Adamski M."/>
            <person name="Calcino A."/>
            <person name="Cummins S.F."/>
            <person name="Goodstein D.M."/>
            <person name="Harris C."/>
            <person name="Jackson D.J."/>
            <person name="Leys S.P."/>
            <person name="Shu S."/>
            <person name="Woodcroft B.J."/>
            <person name="Vervoort M."/>
            <person name="Kosik K.S."/>
            <person name="Manning G."/>
            <person name="Degnan B.M."/>
            <person name="Rokhsar D.S."/>
        </authorList>
    </citation>
    <scope>NUCLEOTIDE SEQUENCE [LARGE SCALE GENOMIC DNA]</scope>
</reference>
<dbReference type="GO" id="GO:0008615">
    <property type="term" value="P:pyridoxine biosynthetic process"/>
    <property type="evidence" value="ECO:0007669"/>
    <property type="project" value="InterPro"/>
</dbReference>
<dbReference type="PIRSF" id="PIRSF000190">
    <property type="entry name" value="Pyd_amn-ph_oxd"/>
    <property type="match status" value="1"/>
</dbReference>
<evidence type="ECO:0000259" key="11">
    <source>
        <dbReference type="Pfam" id="PF10590"/>
    </source>
</evidence>
<dbReference type="PANTHER" id="PTHR10851">
    <property type="entry name" value="PYRIDOXINE-5-PHOSPHATE OXIDASE"/>
    <property type="match status" value="1"/>
</dbReference>
<dbReference type="Pfam" id="PF01243">
    <property type="entry name" value="PNPOx_N"/>
    <property type="match status" value="1"/>
</dbReference>
<evidence type="ECO:0000256" key="3">
    <source>
        <dbReference type="ARBA" id="ARBA00004738"/>
    </source>
</evidence>
<dbReference type="OrthoDB" id="303614at2759"/>
<dbReference type="InterPro" id="IPR000659">
    <property type="entry name" value="Pyridox_Oxase"/>
</dbReference>
<keyword evidence="7" id="KW-0285">Flavoprotein</keyword>
<dbReference type="STRING" id="400682.A0A1X7VP40"/>
<evidence type="ECO:0000256" key="4">
    <source>
        <dbReference type="ARBA" id="ARBA00005037"/>
    </source>
</evidence>
<dbReference type="GO" id="GO:0010181">
    <property type="term" value="F:FMN binding"/>
    <property type="evidence" value="ECO:0007669"/>
    <property type="project" value="InterPro"/>
</dbReference>
<keyword evidence="13" id="KW-1185">Reference proteome</keyword>
<dbReference type="InParanoid" id="A0A1X7VP40"/>
<dbReference type="PANTHER" id="PTHR10851:SF0">
    <property type="entry name" value="PYRIDOXINE-5'-PHOSPHATE OXIDASE"/>
    <property type="match status" value="1"/>
</dbReference>
<organism evidence="12">
    <name type="scientific">Amphimedon queenslandica</name>
    <name type="common">Sponge</name>
    <dbReference type="NCBI Taxonomy" id="400682"/>
    <lineage>
        <taxon>Eukaryota</taxon>
        <taxon>Metazoa</taxon>
        <taxon>Porifera</taxon>
        <taxon>Demospongiae</taxon>
        <taxon>Heteroscleromorpha</taxon>
        <taxon>Haplosclerida</taxon>
        <taxon>Niphatidae</taxon>
        <taxon>Amphimedon</taxon>
    </lineage>
</organism>
<dbReference type="AlphaFoldDB" id="A0A1X7VP40"/>
<sequence length="206" mass="23571">MEELTESQLVVPYDPLFQVNKWIEQENEGSTAPVPPVIMCLSTVSSDCTPSSRYVDYGGIEDGGFPFYTDSTSRKVKELTSNPKVSVVIFLAKFSHQIRIEGIAKELGKERAQKYFDSLDRKRQITLLLGQQDKPIASKEELVERRKKIAMEYSDPSVPVPLPENWMAYTVIPHSIELFQGSEDWLADRLVFKKEGNKWNLQRLMP</sequence>
<evidence type="ECO:0000256" key="8">
    <source>
        <dbReference type="ARBA" id="ARBA00022643"/>
    </source>
</evidence>
<evidence type="ECO:0000256" key="1">
    <source>
        <dbReference type="ARBA" id="ARBA00001917"/>
    </source>
</evidence>